<reference evidence="2 3" key="1">
    <citation type="journal article" date="2013" name="BMC Genomics">
        <title>Genomics-driven discovery of the pneumocandin biosynthetic gene cluster in the fungus Glarea lozoyensis.</title>
        <authorList>
            <person name="Chen L."/>
            <person name="Yue Q."/>
            <person name="Zhang X."/>
            <person name="Xiang M."/>
            <person name="Wang C."/>
            <person name="Li S."/>
            <person name="Che Y."/>
            <person name="Ortiz-Lopez F.J."/>
            <person name="Bills G.F."/>
            <person name="Liu X."/>
            <person name="An Z."/>
        </authorList>
    </citation>
    <scope>NUCLEOTIDE SEQUENCE [LARGE SCALE GENOMIC DNA]</scope>
    <source>
        <strain evidence="3">ATCC 20868 / MF5171</strain>
    </source>
</reference>
<feature type="compositionally biased region" description="Basic residues" evidence="1">
    <location>
        <begin position="26"/>
        <end position="35"/>
    </location>
</feature>
<name>S3CH00_GLAL2</name>
<dbReference type="AlphaFoldDB" id="S3CH00"/>
<dbReference type="Proteomes" id="UP000016922">
    <property type="component" value="Unassembled WGS sequence"/>
</dbReference>
<protein>
    <submittedName>
        <fullName evidence="2">Uncharacterized protein</fullName>
    </submittedName>
</protein>
<dbReference type="KEGG" id="glz:GLAREA_08421"/>
<proteinExistence type="predicted"/>
<organism evidence="2 3">
    <name type="scientific">Glarea lozoyensis (strain ATCC 20868 / MF5171)</name>
    <dbReference type="NCBI Taxonomy" id="1116229"/>
    <lineage>
        <taxon>Eukaryota</taxon>
        <taxon>Fungi</taxon>
        <taxon>Dikarya</taxon>
        <taxon>Ascomycota</taxon>
        <taxon>Pezizomycotina</taxon>
        <taxon>Leotiomycetes</taxon>
        <taxon>Helotiales</taxon>
        <taxon>Helotiaceae</taxon>
        <taxon>Glarea</taxon>
    </lineage>
</organism>
<keyword evidence="3" id="KW-1185">Reference proteome</keyword>
<evidence type="ECO:0000313" key="2">
    <source>
        <dbReference type="EMBL" id="EPE24569.1"/>
    </source>
</evidence>
<evidence type="ECO:0000313" key="3">
    <source>
        <dbReference type="Proteomes" id="UP000016922"/>
    </source>
</evidence>
<accession>S3CH00</accession>
<sequence>MAARLSAGTSVRTGQIYDDIANAKNKQQRRSHWRSKYNSTIGPTPRITGAEVQTAPAEKADHAFACRKSCFYGSTAEPGGLGMGRMFGEALC</sequence>
<dbReference type="EMBL" id="KE145373">
    <property type="protein sequence ID" value="EPE24569.1"/>
    <property type="molecule type" value="Genomic_DNA"/>
</dbReference>
<dbReference type="RefSeq" id="XP_008088657.1">
    <property type="nucleotide sequence ID" value="XM_008090466.1"/>
</dbReference>
<dbReference type="HOGENOM" id="CLU_2413448_0_0_1"/>
<gene>
    <name evidence="2" type="ORF">GLAREA_08421</name>
</gene>
<feature type="region of interest" description="Disordered" evidence="1">
    <location>
        <begin position="24"/>
        <end position="47"/>
    </location>
</feature>
<evidence type="ECO:0000256" key="1">
    <source>
        <dbReference type="SAM" id="MobiDB-lite"/>
    </source>
</evidence>
<dbReference type="GeneID" id="19467470"/>